<dbReference type="Gene3D" id="1.10.760.10">
    <property type="entry name" value="Cytochrome c-like domain"/>
    <property type="match status" value="1"/>
</dbReference>
<evidence type="ECO:0000256" key="5">
    <source>
        <dbReference type="ARBA" id="ARBA00023004"/>
    </source>
</evidence>
<dbReference type="EMBL" id="JAFNME010000009">
    <property type="protein sequence ID" value="MBO1249328.1"/>
    <property type="molecule type" value="Genomic_DNA"/>
</dbReference>
<keyword evidence="10" id="KW-1185">Reference proteome</keyword>
<dbReference type="Pfam" id="PF00034">
    <property type="entry name" value="Cytochrom_C"/>
    <property type="match status" value="1"/>
</dbReference>
<keyword evidence="7" id="KW-0732">Signal</keyword>
<comment type="caution">
    <text evidence="9">The sequence shown here is derived from an EMBL/GenBank/DDBJ whole genome shotgun (WGS) entry which is preliminary data.</text>
</comment>
<dbReference type="PANTHER" id="PTHR33751:SF9">
    <property type="entry name" value="CYTOCHROME C4"/>
    <property type="match status" value="1"/>
</dbReference>
<name>A0A939GYX5_9BURK</name>
<dbReference type="GO" id="GO:0009055">
    <property type="term" value="F:electron transfer activity"/>
    <property type="evidence" value="ECO:0007669"/>
    <property type="project" value="InterPro"/>
</dbReference>
<proteinExistence type="predicted"/>
<evidence type="ECO:0000256" key="4">
    <source>
        <dbReference type="ARBA" id="ARBA00022982"/>
    </source>
</evidence>
<dbReference type="RefSeq" id="WP_207574850.1">
    <property type="nucleotide sequence ID" value="NZ_JAFNME010000009.1"/>
</dbReference>
<dbReference type="AlphaFoldDB" id="A0A939GYX5"/>
<protein>
    <submittedName>
        <fullName evidence="9">C-type cytochrome</fullName>
    </submittedName>
</protein>
<accession>A0A939GYX5</accession>
<feature type="signal peptide" evidence="7">
    <location>
        <begin position="1"/>
        <end position="25"/>
    </location>
</feature>
<dbReference type="PROSITE" id="PS51007">
    <property type="entry name" value="CYTC"/>
    <property type="match status" value="1"/>
</dbReference>
<dbReference type="SUPFAM" id="SSF46626">
    <property type="entry name" value="Cytochrome c"/>
    <property type="match status" value="1"/>
</dbReference>
<feature type="chain" id="PRO_5037598074" evidence="7">
    <location>
        <begin position="26"/>
        <end position="120"/>
    </location>
</feature>
<keyword evidence="1" id="KW-0813">Transport</keyword>
<evidence type="ECO:0000313" key="9">
    <source>
        <dbReference type="EMBL" id="MBO1249328.1"/>
    </source>
</evidence>
<organism evidence="9 10">
    <name type="scientific">Comamonas denitrificans</name>
    <dbReference type="NCBI Taxonomy" id="117506"/>
    <lineage>
        <taxon>Bacteria</taxon>
        <taxon>Pseudomonadati</taxon>
        <taxon>Pseudomonadota</taxon>
        <taxon>Betaproteobacteria</taxon>
        <taxon>Burkholderiales</taxon>
        <taxon>Comamonadaceae</taxon>
        <taxon>Comamonas</taxon>
    </lineage>
</organism>
<feature type="domain" description="Cytochrome c" evidence="8">
    <location>
        <begin position="34"/>
        <end position="118"/>
    </location>
</feature>
<evidence type="ECO:0000256" key="6">
    <source>
        <dbReference type="PROSITE-ProRule" id="PRU00433"/>
    </source>
</evidence>
<dbReference type="InterPro" id="IPR036280">
    <property type="entry name" value="Multihaem_cyt_sf"/>
</dbReference>
<evidence type="ECO:0000313" key="10">
    <source>
        <dbReference type="Proteomes" id="UP000664731"/>
    </source>
</evidence>
<dbReference type="SUPFAM" id="SSF48695">
    <property type="entry name" value="Multiheme cytochromes"/>
    <property type="match status" value="1"/>
</dbReference>
<evidence type="ECO:0000256" key="3">
    <source>
        <dbReference type="ARBA" id="ARBA00022723"/>
    </source>
</evidence>
<dbReference type="Proteomes" id="UP000664731">
    <property type="component" value="Unassembled WGS sequence"/>
</dbReference>
<dbReference type="GO" id="GO:0020037">
    <property type="term" value="F:heme binding"/>
    <property type="evidence" value="ECO:0007669"/>
    <property type="project" value="InterPro"/>
</dbReference>
<keyword evidence="4" id="KW-0249">Electron transport</keyword>
<evidence type="ECO:0000256" key="2">
    <source>
        <dbReference type="ARBA" id="ARBA00022617"/>
    </source>
</evidence>
<dbReference type="InterPro" id="IPR036909">
    <property type="entry name" value="Cyt_c-like_dom_sf"/>
</dbReference>
<reference evidence="9" key="1">
    <citation type="submission" date="2021-03" db="EMBL/GenBank/DDBJ databases">
        <title>Comamonas denitrificans.</title>
        <authorList>
            <person name="Finster K."/>
        </authorList>
    </citation>
    <scope>NUCLEOTIDE SEQUENCE</scope>
    <source>
        <strain evidence="9">MM2021_4</strain>
    </source>
</reference>
<dbReference type="InterPro" id="IPR009056">
    <property type="entry name" value="Cyt_c-like_dom"/>
</dbReference>
<sequence length="120" mass="12538">MPFPSFLRPALLALALAAPWAAASAQPATPAVAPVLPAGFSVQNVAVLAGTCANCHGPQGRSTGGIPTLRGQDASHLLQRMQAFKANRAADATIMNRLMQGYDESQIQALAAWFSQEVQP</sequence>
<dbReference type="PANTHER" id="PTHR33751">
    <property type="entry name" value="CBB3-TYPE CYTOCHROME C OXIDASE SUBUNIT FIXP"/>
    <property type="match status" value="1"/>
</dbReference>
<evidence type="ECO:0000256" key="1">
    <source>
        <dbReference type="ARBA" id="ARBA00022448"/>
    </source>
</evidence>
<dbReference type="GO" id="GO:0046872">
    <property type="term" value="F:metal ion binding"/>
    <property type="evidence" value="ECO:0007669"/>
    <property type="project" value="UniProtKB-KW"/>
</dbReference>
<dbReference type="InterPro" id="IPR050597">
    <property type="entry name" value="Cytochrome_c_Oxidase_Subunit"/>
</dbReference>
<keyword evidence="2 6" id="KW-0349">Heme</keyword>
<gene>
    <name evidence="9" type="ORF">J1777_05685</name>
</gene>
<evidence type="ECO:0000259" key="8">
    <source>
        <dbReference type="PROSITE" id="PS51007"/>
    </source>
</evidence>
<keyword evidence="5 6" id="KW-0408">Iron</keyword>
<evidence type="ECO:0000256" key="7">
    <source>
        <dbReference type="SAM" id="SignalP"/>
    </source>
</evidence>
<keyword evidence="3 6" id="KW-0479">Metal-binding</keyword>